<sequence>MAAQPVEADARTGCARVDDTCTLVALLHAIACRPRLAGSHTRGGARWRAGCQPLAHWLRMLLADGRATVRRAWRGIVRLPPRDFFRGGAAAGDRRSGETPAIS</sequence>
<name>A0A2Z6ZSE2_9LAMI</name>
<dbReference type="AlphaFoldDB" id="A0A2Z6ZSE2"/>
<evidence type="ECO:0000313" key="2">
    <source>
        <dbReference type="Proteomes" id="UP000250235"/>
    </source>
</evidence>
<proteinExistence type="predicted"/>
<dbReference type="Proteomes" id="UP000250235">
    <property type="component" value="Unassembled WGS sequence"/>
</dbReference>
<organism evidence="1 2">
    <name type="scientific">Dorcoceras hygrometricum</name>
    <dbReference type="NCBI Taxonomy" id="472368"/>
    <lineage>
        <taxon>Eukaryota</taxon>
        <taxon>Viridiplantae</taxon>
        <taxon>Streptophyta</taxon>
        <taxon>Embryophyta</taxon>
        <taxon>Tracheophyta</taxon>
        <taxon>Spermatophyta</taxon>
        <taxon>Magnoliopsida</taxon>
        <taxon>eudicotyledons</taxon>
        <taxon>Gunneridae</taxon>
        <taxon>Pentapetalae</taxon>
        <taxon>asterids</taxon>
        <taxon>lamiids</taxon>
        <taxon>Lamiales</taxon>
        <taxon>Gesneriaceae</taxon>
        <taxon>Didymocarpoideae</taxon>
        <taxon>Trichosporeae</taxon>
        <taxon>Loxocarpinae</taxon>
        <taxon>Dorcoceras</taxon>
    </lineage>
</organism>
<gene>
    <name evidence="1" type="ORF">F511_46881</name>
</gene>
<dbReference type="EMBL" id="KV155585">
    <property type="protein sequence ID" value="KZT76094.1"/>
    <property type="molecule type" value="Genomic_DNA"/>
</dbReference>
<protein>
    <submittedName>
        <fullName evidence="1">Uncharacterized protein</fullName>
    </submittedName>
</protein>
<reference evidence="1 2" key="1">
    <citation type="journal article" date="2015" name="Proc. Natl. Acad. Sci. U.S.A.">
        <title>The resurrection genome of Boea hygrometrica: A blueprint for survival of dehydration.</title>
        <authorList>
            <person name="Xiao L."/>
            <person name="Yang G."/>
            <person name="Zhang L."/>
            <person name="Yang X."/>
            <person name="Zhao S."/>
            <person name="Ji Z."/>
            <person name="Zhou Q."/>
            <person name="Hu M."/>
            <person name="Wang Y."/>
            <person name="Chen M."/>
            <person name="Xu Y."/>
            <person name="Jin H."/>
            <person name="Xiao X."/>
            <person name="Hu G."/>
            <person name="Bao F."/>
            <person name="Hu Y."/>
            <person name="Wan P."/>
            <person name="Li L."/>
            <person name="Deng X."/>
            <person name="Kuang T."/>
            <person name="Xiang C."/>
            <person name="Zhu J.K."/>
            <person name="Oliver M.J."/>
            <person name="He Y."/>
        </authorList>
    </citation>
    <scope>NUCLEOTIDE SEQUENCE [LARGE SCALE GENOMIC DNA]</scope>
    <source>
        <strain evidence="2">cv. XS01</strain>
    </source>
</reference>
<evidence type="ECO:0000313" key="1">
    <source>
        <dbReference type="EMBL" id="KZT76094.1"/>
    </source>
</evidence>
<keyword evidence="2" id="KW-1185">Reference proteome</keyword>
<accession>A0A2Z6ZSE2</accession>